<evidence type="ECO:0000313" key="2">
    <source>
        <dbReference type="Proteomes" id="UP000242715"/>
    </source>
</evidence>
<reference evidence="2" key="1">
    <citation type="journal article" date="2017" name="Front. Plant Sci.">
        <title>Climate Clever Clovers: New Paradigm to Reduce the Environmental Footprint of Ruminants by Breeding Low Methanogenic Forages Utilizing Haplotype Variation.</title>
        <authorList>
            <person name="Kaur P."/>
            <person name="Appels R."/>
            <person name="Bayer P.E."/>
            <person name="Keeble-Gagnere G."/>
            <person name="Wang J."/>
            <person name="Hirakawa H."/>
            <person name="Shirasawa K."/>
            <person name="Vercoe P."/>
            <person name="Stefanova K."/>
            <person name="Durmic Z."/>
            <person name="Nichols P."/>
            <person name="Revell C."/>
            <person name="Isobe S.N."/>
            <person name="Edwards D."/>
            <person name="Erskine W."/>
        </authorList>
    </citation>
    <scope>NUCLEOTIDE SEQUENCE [LARGE SCALE GENOMIC DNA]</scope>
    <source>
        <strain evidence="2">cv. Daliak</strain>
    </source>
</reference>
<protein>
    <submittedName>
        <fullName evidence="1">Uncharacterized protein</fullName>
    </submittedName>
</protein>
<name>A0A2Z6NPP6_TRISU</name>
<dbReference type="EMBL" id="DF974010">
    <property type="protein sequence ID" value="GAU44043.1"/>
    <property type="molecule type" value="Genomic_DNA"/>
</dbReference>
<organism evidence="1 2">
    <name type="scientific">Trifolium subterraneum</name>
    <name type="common">Subterranean clover</name>
    <dbReference type="NCBI Taxonomy" id="3900"/>
    <lineage>
        <taxon>Eukaryota</taxon>
        <taxon>Viridiplantae</taxon>
        <taxon>Streptophyta</taxon>
        <taxon>Embryophyta</taxon>
        <taxon>Tracheophyta</taxon>
        <taxon>Spermatophyta</taxon>
        <taxon>Magnoliopsida</taxon>
        <taxon>eudicotyledons</taxon>
        <taxon>Gunneridae</taxon>
        <taxon>Pentapetalae</taxon>
        <taxon>rosids</taxon>
        <taxon>fabids</taxon>
        <taxon>Fabales</taxon>
        <taxon>Fabaceae</taxon>
        <taxon>Papilionoideae</taxon>
        <taxon>50 kb inversion clade</taxon>
        <taxon>NPAAA clade</taxon>
        <taxon>Hologalegina</taxon>
        <taxon>IRL clade</taxon>
        <taxon>Trifolieae</taxon>
        <taxon>Trifolium</taxon>
    </lineage>
</organism>
<sequence length="76" mass="8428">MVERDVTLVRQTTANGDREQVESSRDVGINNYDAVGGRGGADEELPMVEEEDGGERMRTRIGINQIELGLLPLREN</sequence>
<accession>A0A2Z6NPP6</accession>
<evidence type="ECO:0000313" key="1">
    <source>
        <dbReference type="EMBL" id="GAU44043.1"/>
    </source>
</evidence>
<dbReference type="Proteomes" id="UP000242715">
    <property type="component" value="Unassembled WGS sequence"/>
</dbReference>
<proteinExistence type="predicted"/>
<gene>
    <name evidence="1" type="ORF">TSUD_300130</name>
</gene>
<keyword evidence="2" id="KW-1185">Reference proteome</keyword>
<dbReference type="AlphaFoldDB" id="A0A2Z6NPP6"/>